<dbReference type="GO" id="GO:0030313">
    <property type="term" value="C:cell envelope"/>
    <property type="evidence" value="ECO:0007669"/>
    <property type="project" value="UniProtKB-ARBA"/>
</dbReference>
<evidence type="ECO:0000313" key="2">
    <source>
        <dbReference type="EMBL" id="OAT21586.1"/>
    </source>
</evidence>
<dbReference type="RefSeq" id="WP_066752926.1">
    <property type="nucleotide sequence ID" value="NZ_LXEN01000154.1"/>
</dbReference>
<reference evidence="2 3" key="1">
    <citation type="submission" date="2016-04" db="EMBL/GenBank/DDBJ databases">
        <title>ATOL: Assembling a taxonomically balanced genome-scale reconstruction of the evolutionary history of the Enterobacteriaceae.</title>
        <authorList>
            <person name="Plunkett G.III."/>
            <person name="Neeno-Eckwall E.C."/>
            <person name="Glasner J.D."/>
            <person name="Perna N.T."/>
        </authorList>
    </citation>
    <scope>NUCLEOTIDE SEQUENCE [LARGE SCALE GENOMIC DNA]</scope>
    <source>
        <strain evidence="2 3">ATCC 19692</strain>
    </source>
</reference>
<sequence>MKVSHLVLLLGIFACRAVYAQENTTSAQTTSSLEKSDWNEVVKQAQKEGGLVFNIWYLQPQWRAFVKPFEEEYGIKITIPEGTIDGNMNKLLAESKRETGKMDVMALSVSQLPIIIKANAIRQLTWLPGYESSINYIQSIDTQGYAVAFWGNQTGFAYDPQQIGNTQLPQTLNELQQFIETHPRRFGYNDPNNGGAGEAFIQRIVTLKSGEFDSHAKDIDANVIKGWSKGWSWFVDNKDKLTQTASGADSLTRLNDGELILVPAWEDHLRGLQRSGAITSRLEFYIPQFGMPGGGNVVVMANNSPHPAACAVFINWLIQPSTQLALKETFGTVPMIKEMPETRRNSQAEEVQFYGKEYSMQFRKEFVRNVTMK</sequence>
<gene>
    <name evidence="2" type="ORF">M983_3032</name>
</gene>
<protein>
    <submittedName>
        <fullName evidence="2">Putative periplasmic substrate-binding component of an ABC superfamily transporter</fullName>
    </submittedName>
</protein>
<dbReference type="Pfam" id="PF13416">
    <property type="entry name" value="SBP_bac_8"/>
    <property type="match status" value="1"/>
</dbReference>
<keyword evidence="1" id="KW-0732">Signal</keyword>
<dbReference type="AlphaFoldDB" id="A0A198FBD7"/>
<dbReference type="OrthoDB" id="3239593at2"/>
<organism evidence="2 3">
    <name type="scientific">Proteus myxofaciens ATCC 19692</name>
    <dbReference type="NCBI Taxonomy" id="1354337"/>
    <lineage>
        <taxon>Bacteria</taxon>
        <taxon>Pseudomonadati</taxon>
        <taxon>Pseudomonadota</taxon>
        <taxon>Gammaproteobacteria</taxon>
        <taxon>Enterobacterales</taxon>
        <taxon>Morganellaceae</taxon>
        <taxon>Proteus</taxon>
    </lineage>
</organism>
<evidence type="ECO:0000256" key="1">
    <source>
        <dbReference type="SAM" id="SignalP"/>
    </source>
</evidence>
<dbReference type="InterPro" id="IPR006059">
    <property type="entry name" value="SBP"/>
</dbReference>
<feature type="signal peptide" evidence="1">
    <location>
        <begin position="1"/>
        <end position="20"/>
    </location>
</feature>
<evidence type="ECO:0000313" key="3">
    <source>
        <dbReference type="Proteomes" id="UP000094023"/>
    </source>
</evidence>
<accession>A0A198FBD7</accession>
<dbReference type="Gene3D" id="3.40.190.10">
    <property type="entry name" value="Periplasmic binding protein-like II"/>
    <property type="match status" value="2"/>
</dbReference>
<proteinExistence type="predicted"/>
<dbReference type="STRING" id="1354337.M983_3032"/>
<keyword evidence="3" id="KW-1185">Reference proteome</keyword>
<dbReference type="SUPFAM" id="SSF53850">
    <property type="entry name" value="Periplasmic binding protein-like II"/>
    <property type="match status" value="1"/>
</dbReference>
<dbReference type="PROSITE" id="PS51257">
    <property type="entry name" value="PROKAR_LIPOPROTEIN"/>
    <property type="match status" value="1"/>
</dbReference>
<dbReference type="PANTHER" id="PTHR42779:SF1">
    <property type="entry name" value="PROTEIN YNJB"/>
    <property type="match status" value="1"/>
</dbReference>
<dbReference type="PATRIC" id="fig|1354337.4.peg.3125"/>
<dbReference type="PANTHER" id="PTHR42779">
    <property type="entry name" value="PROTEIN YNJB"/>
    <property type="match status" value="1"/>
</dbReference>
<feature type="chain" id="PRO_5008278763" evidence="1">
    <location>
        <begin position="21"/>
        <end position="373"/>
    </location>
</feature>
<comment type="caution">
    <text evidence="2">The sequence shown here is derived from an EMBL/GenBank/DDBJ whole genome shotgun (WGS) entry which is preliminary data.</text>
</comment>
<dbReference type="EMBL" id="LXEN01000154">
    <property type="protein sequence ID" value="OAT21586.1"/>
    <property type="molecule type" value="Genomic_DNA"/>
</dbReference>
<dbReference type="Proteomes" id="UP000094023">
    <property type="component" value="Unassembled WGS sequence"/>
</dbReference>
<name>A0A198FBD7_9GAMM</name>